<dbReference type="FunFam" id="3.40.50.300:FF:000854">
    <property type="entry name" value="Multidrug ABC transporter ATP-binding protein"/>
    <property type="match status" value="1"/>
</dbReference>
<feature type="domain" description="ABC transmembrane type-1" evidence="11">
    <location>
        <begin position="36"/>
        <end position="315"/>
    </location>
</feature>
<dbReference type="InterPro" id="IPR011527">
    <property type="entry name" value="ABC1_TM_dom"/>
</dbReference>
<feature type="domain" description="ABC transporter" evidence="10">
    <location>
        <begin position="351"/>
        <end position="584"/>
    </location>
</feature>
<dbReference type="GO" id="GO:0005524">
    <property type="term" value="F:ATP binding"/>
    <property type="evidence" value="ECO:0007669"/>
    <property type="project" value="UniProtKB-KW"/>
</dbReference>
<dbReference type="PROSITE" id="PS50929">
    <property type="entry name" value="ABC_TM1F"/>
    <property type="match status" value="1"/>
</dbReference>
<dbReference type="SUPFAM" id="SSF90123">
    <property type="entry name" value="ABC transporter transmembrane region"/>
    <property type="match status" value="1"/>
</dbReference>
<dbReference type="InterPro" id="IPR027417">
    <property type="entry name" value="P-loop_NTPase"/>
</dbReference>
<dbReference type="Gene3D" id="1.20.1560.10">
    <property type="entry name" value="ABC transporter type 1, transmembrane domain"/>
    <property type="match status" value="1"/>
</dbReference>
<dbReference type="SMART" id="SM00382">
    <property type="entry name" value="AAA"/>
    <property type="match status" value="1"/>
</dbReference>
<sequence>MFHKFMLESDVRKSTPKWSNLRVLAEFARPHLASLLLGLVLALCGSAATLATPMVTKWVLDTLDTGASLQGPILTLVVLLVVGAVLGCAQWIVLGTAAEKVVFDARSSLVRRFLAATVPSLQSRSVGELVTRVTSDTLLLREAASSAAVNILNAAALTIGTIVLMGVLDLPLLGVTMVAIVFASILFAVLMPRISAAEARTQESLGKLGGVLEGGLRAIRTVKVSLAEDRVGALVTNNAADAKKHAVTAVRVSATAWTVAWTAIQGSIIAILGFGAWRVADGEMAVSTLIAFLLYAFTLMGPVSELAQNVTSVQSGIAAAIRIREMQSMPTETHDVALGVVQKTDPVAPLIELRNVTVSYHGSTEPALSDVSLVIPQRGHMAIVGPSGAGKTTLLSTVLRFVEPGAGEVLLRGVGYNALDHRAVRESLAYVEQETPVVPGTIRENVVFSHPDATDDEVQAVLRLLRLDDAIEALPNGLDTALTATSLSGGQRQRIAMARAVLRPSALLLLDEATAQVDTLTEAAIVDAINERARTGAVVTIAHRLSTVRDADWIVVMEAGRIRNIGNHDELMNKDDLYRDMVVAGRLDHSEALLEDC</sequence>
<keyword evidence="2" id="KW-0813">Transport</keyword>
<dbReference type="PANTHER" id="PTHR43394">
    <property type="entry name" value="ATP-DEPENDENT PERMEASE MDL1, MITOCHONDRIAL"/>
    <property type="match status" value="1"/>
</dbReference>
<comment type="caution">
    <text evidence="12">The sequence shown here is derived from an EMBL/GenBank/DDBJ whole genome shotgun (WGS) entry which is preliminary data.</text>
</comment>
<dbReference type="SUPFAM" id="SSF52540">
    <property type="entry name" value="P-loop containing nucleoside triphosphate hydrolases"/>
    <property type="match status" value="1"/>
</dbReference>
<feature type="transmembrane region" description="Helical" evidence="9">
    <location>
        <begin position="172"/>
        <end position="191"/>
    </location>
</feature>
<keyword evidence="7 9" id="KW-1133">Transmembrane helix</keyword>
<dbReference type="PROSITE" id="PS50893">
    <property type="entry name" value="ABC_TRANSPORTER_2"/>
    <property type="match status" value="1"/>
</dbReference>
<proteinExistence type="predicted"/>
<organism evidence="12">
    <name type="scientific">Nocardia globerula</name>
    <dbReference type="NCBI Taxonomy" id="1818"/>
    <lineage>
        <taxon>Bacteria</taxon>
        <taxon>Bacillati</taxon>
        <taxon>Actinomycetota</taxon>
        <taxon>Actinomycetes</taxon>
        <taxon>Mycobacteriales</taxon>
        <taxon>Nocardiaceae</taxon>
        <taxon>Nocardia</taxon>
    </lineage>
</organism>
<accession>A0A652YQS3</accession>
<dbReference type="GO" id="GO:0005886">
    <property type="term" value="C:plasma membrane"/>
    <property type="evidence" value="ECO:0007669"/>
    <property type="project" value="UniProtKB-SubCell"/>
</dbReference>
<keyword evidence="3" id="KW-1003">Cell membrane</keyword>
<dbReference type="PANTHER" id="PTHR43394:SF1">
    <property type="entry name" value="ATP-BINDING CASSETTE SUB-FAMILY B MEMBER 10, MITOCHONDRIAL"/>
    <property type="match status" value="1"/>
</dbReference>
<feature type="transmembrane region" description="Helical" evidence="9">
    <location>
        <begin position="71"/>
        <end position="94"/>
    </location>
</feature>
<evidence type="ECO:0000259" key="10">
    <source>
        <dbReference type="PROSITE" id="PS50893"/>
    </source>
</evidence>
<feature type="transmembrane region" description="Helical" evidence="9">
    <location>
        <begin position="284"/>
        <end position="303"/>
    </location>
</feature>
<name>A0A652YQS3_NOCGL</name>
<keyword evidence="4 9" id="KW-0812">Transmembrane</keyword>
<dbReference type="Gene3D" id="3.40.50.300">
    <property type="entry name" value="P-loop containing nucleotide triphosphate hydrolases"/>
    <property type="match status" value="1"/>
</dbReference>
<evidence type="ECO:0000256" key="4">
    <source>
        <dbReference type="ARBA" id="ARBA00022692"/>
    </source>
</evidence>
<keyword evidence="8 9" id="KW-0472">Membrane</keyword>
<reference evidence="12" key="1">
    <citation type="submission" date="2019-07" db="EMBL/GenBank/DDBJ databases">
        <title>Genomic Encyclopedia of Type Strains, Phase IV (KMG-IV): sequencing the most valuable type-strain genomes for metagenomic binning, comparative biology and taxonomic classification.</title>
        <authorList>
            <person name="Goeker M."/>
        </authorList>
    </citation>
    <scope>NUCLEOTIDE SEQUENCE</scope>
    <source>
        <strain evidence="12">DSM 44596</strain>
    </source>
</reference>
<evidence type="ECO:0000256" key="6">
    <source>
        <dbReference type="ARBA" id="ARBA00022840"/>
    </source>
</evidence>
<evidence type="ECO:0000259" key="11">
    <source>
        <dbReference type="PROSITE" id="PS50929"/>
    </source>
</evidence>
<protein>
    <submittedName>
        <fullName evidence="12">ATP-binding cassette subfamily B protein</fullName>
    </submittedName>
</protein>
<evidence type="ECO:0000256" key="3">
    <source>
        <dbReference type="ARBA" id="ARBA00022475"/>
    </source>
</evidence>
<feature type="transmembrane region" description="Helical" evidence="9">
    <location>
        <begin position="147"/>
        <end position="166"/>
    </location>
</feature>
<dbReference type="EMBL" id="VNIQ01000003">
    <property type="protein sequence ID" value="TYQ04819.1"/>
    <property type="molecule type" value="Genomic_DNA"/>
</dbReference>
<dbReference type="GO" id="GO:0015421">
    <property type="term" value="F:ABC-type oligopeptide transporter activity"/>
    <property type="evidence" value="ECO:0007669"/>
    <property type="project" value="TreeGrafter"/>
</dbReference>
<evidence type="ECO:0000256" key="1">
    <source>
        <dbReference type="ARBA" id="ARBA00004651"/>
    </source>
</evidence>
<keyword evidence="6 12" id="KW-0067">ATP-binding</keyword>
<evidence type="ECO:0000256" key="5">
    <source>
        <dbReference type="ARBA" id="ARBA00022741"/>
    </source>
</evidence>
<dbReference type="CDD" id="cd18551">
    <property type="entry name" value="ABC_6TM_LmrA_like"/>
    <property type="match status" value="1"/>
</dbReference>
<dbReference type="InterPro" id="IPR036640">
    <property type="entry name" value="ABC1_TM_sf"/>
</dbReference>
<dbReference type="GO" id="GO:0016887">
    <property type="term" value="F:ATP hydrolysis activity"/>
    <property type="evidence" value="ECO:0007669"/>
    <property type="project" value="InterPro"/>
</dbReference>
<gene>
    <name evidence="12" type="ORF">FNL38_103169</name>
</gene>
<dbReference type="InterPro" id="IPR017871">
    <property type="entry name" value="ABC_transporter-like_CS"/>
</dbReference>
<evidence type="ECO:0000256" key="2">
    <source>
        <dbReference type="ARBA" id="ARBA00022448"/>
    </source>
</evidence>
<evidence type="ECO:0000256" key="9">
    <source>
        <dbReference type="SAM" id="Phobius"/>
    </source>
</evidence>
<dbReference type="AlphaFoldDB" id="A0A652YQS3"/>
<evidence type="ECO:0000256" key="8">
    <source>
        <dbReference type="ARBA" id="ARBA00023136"/>
    </source>
</evidence>
<dbReference type="Pfam" id="PF00005">
    <property type="entry name" value="ABC_tran"/>
    <property type="match status" value="1"/>
</dbReference>
<keyword evidence="5" id="KW-0547">Nucleotide-binding</keyword>
<dbReference type="Pfam" id="PF00664">
    <property type="entry name" value="ABC_membrane"/>
    <property type="match status" value="1"/>
</dbReference>
<dbReference type="InterPro" id="IPR003593">
    <property type="entry name" value="AAA+_ATPase"/>
</dbReference>
<dbReference type="InterPro" id="IPR003439">
    <property type="entry name" value="ABC_transporter-like_ATP-bd"/>
</dbReference>
<feature type="transmembrane region" description="Helical" evidence="9">
    <location>
        <begin position="254"/>
        <end position="278"/>
    </location>
</feature>
<evidence type="ECO:0000313" key="12">
    <source>
        <dbReference type="EMBL" id="TYQ04819.1"/>
    </source>
</evidence>
<dbReference type="PROSITE" id="PS00211">
    <property type="entry name" value="ABC_TRANSPORTER_1"/>
    <property type="match status" value="1"/>
</dbReference>
<evidence type="ECO:0000256" key="7">
    <source>
        <dbReference type="ARBA" id="ARBA00022989"/>
    </source>
</evidence>
<dbReference type="InterPro" id="IPR039421">
    <property type="entry name" value="Type_1_exporter"/>
</dbReference>
<comment type="subcellular location">
    <subcellularLocation>
        <location evidence="1">Cell membrane</location>
        <topology evidence="1">Multi-pass membrane protein</topology>
    </subcellularLocation>
</comment>